<evidence type="ECO:0000256" key="5">
    <source>
        <dbReference type="ARBA" id="ARBA00023235"/>
    </source>
</evidence>
<gene>
    <name evidence="7" type="ORF">HannXRQ_Chr11g0341271</name>
    <name evidence="6" type="ORF">HanXRQr2_Chr11g0501771</name>
</gene>
<evidence type="ECO:0000256" key="2">
    <source>
        <dbReference type="ARBA" id="ARBA00004988"/>
    </source>
</evidence>
<sequence length="310" mass="33879">MNKKYLLYGEKWGITESMAVIHPLTSNLNLQINTQFTHLKSETLTRSRLNFRPLIARSCLNHSNVVLFDAAKHTVDTYLQSGMVVGLGSGLASSMAIEYLGQKLRVGLLKGIVGIPTSDRIASEAEKAGIPLQLYQDSTQIDFSFNDADIMEEGSLNVVIGRQRPQGEESIIEEKKILDVTENLVIMVKEKQYKTAVEGSIPVLVNSVSWMDTAEEIDDLFVGDAEVWRRPSMGHADPTGGNFPLVTTDGHNILDVIFTTPIPNLAEVANLLNSIDGVACHGIITKTPCTAVIATESGLRIIETSNVRSV</sequence>
<evidence type="ECO:0000313" key="6">
    <source>
        <dbReference type="EMBL" id="KAF5782905.1"/>
    </source>
</evidence>
<dbReference type="Proteomes" id="UP000215914">
    <property type="component" value="Chromosome 11"/>
</dbReference>
<comment type="similarity">
    <text evidence="3">Belongs to the ribose 5-phosphate isomerase family.</text>
</comment>
<evidence type="ECO:0000256" key="4">
    <source>
        <dbReference type="ARBA" id="ARBA00011959"/>
    </source>
</evidence>
<keyword evidence="8" id="KW-1185">Reference proteome</keyword>
<comment type="pathway">
    <text evidence="2">Carbohydrate degradation; pentose phosphate pathway; D-ribose 5-phosphate from D-ribulose 5-phosphate (non-oxidative stage): step 1/1.</text>
</comment>
<keyword evidence="7" id="KW-0808">Transferase</keyword>
<protein>
    <recommendedName>
        <fullName evidence="4">ribose-5-phosphate isomerase</fullName>
        <ecNumber evidence="4">5.3.1.6</ecNumber>
    </recommendedName>
</protein>
<dbReference type="SUPFAM" id="SSF100950">
    <property type="entry name" value="NagB/RpiA/CoA transferase-like"/>
    <property type="match status" value="1"/>
</dbReference>
<keyword evidence="5 6" id="KW-0413">Isomerase</keyword>
<dbReference type="InterPro" id="IPR037171">
    <property type="entry name" value="NagB/RpiA_transferase-like"/>
</dbReference>
<accession>A0A251TBV8</accession>
<organism evidence="7 8">
    <name type="scientific">Helianthus annuus</name>
    <name type="common">Common sunflower</name>
    <dbReference type="NCBI Taxonomy" id="4232"/>
    <lineage>
        <taxon>Eukaryota</taxon>
        <taxon>Viridiplantae</taxon>
        <taxon>Streptophyta</taxon>
        <taxon>Embryophyta</taxon>
        <taxon>Tracheophyta</taxon>
        <taxon>Spermatophyta</taxon>
        <taxon>Magnoliopsida</taxon>
        <taxon>eudicotyledons</taxon>
        <taxon>Gunneridae</taxon>
        <taxon>Pentapetalae</taxon>
        <taxon>asterids</taxon>
        <taxon>campanulids</taxon>
        <taxon>Asterales</taxon>
        <taxon>Asteraceae</taxon>
        <taxon>Asteroideae</taxon>
        <taxon>Heliantheae alliance</taxon>
        <taxon>Heliantheae</taxon>
        <taxon>Helianthus</taxon>
    </lineage>
</organism>
<dbReference type="InterPro" id="IPR004788">
    <property type="entry name" value="Ribose5P_isomerase_type_A"/>
</dbReference>
<dbReference type="EMBL" id="MNCJ02000326">
    <property type="protein sequence ID" value="KAF5782905.1"/>
    <property type="molecule type" value="Genomic_DNA"/>
</dbReference>
<dbReference type="PANTHER" id="PTHR43748">
    <property type="entry name" value="RIBOSE-5-PHOSPHATE ISOMERASE 3, CHLOROPLASTIC-RELATED"/>
    <property type="match status" value="1"/>
</dbReference>
<dbReference type="Pfam" id="PF06026">
    <property type="entry name" value="Rib_5-P_isom_A"/>
    <property type="match status" value="1"/>
</dbReference>
<dbReference type="GO" id="GO:0016740">
    <property type="term" value="F:transferase activity"/>
    <property type="evidence" value="ECO:0007669"/>
    <property type="project" value="UniProtKB-KW"/>
</dbReference>
<reference evidence="6 8" key="1">
    <citation type="journal article" date="2017" name="Nature">
        <title>The sunflower genome provides insights into oil metabolism, flowering and Asterid evolution.</title>
        <authorList>
            <person name="Badouin H."/>
            <person name="Gouzy J."/>
            <person name="Grassa C.J."/>
            <person name="Murat F."/>
            <person name="Staton S.E."/>
            <person name="Cottret L."/>
            <person name="Lelandais-Briere C."/>
            <person name="Owens G.L."/>
            <person name="Carrere S."/>
            <person name="Mayjonade B."/>
            <person name="Legrand L."/>
            <person name="Gill N."/>
            <person name="Kane N.C."/>
            <person name="Bowers J.E."/>
            <person name="Hubner S."/>
            <person name="Bellec A."/>
            <person name="Berard A."/>
            <person name="Berges H."/>
            <person name="Blanchet N."/>
            <person name="Boniface M.C."/>
            <person name="Brunel D."/>
            <person name="Catrice O."/>
            <person name="Chaidir N."/>
            <person name="Claudel C."/>
            <person name="Donnadieu C."/>
            <person name="Faraut T."/>
            <person name="Fievet G."/>
            <person name="Helmstetter N."/>
            <person name="King M."/>
            <person name="Knapp S.J."/>
            <person name="Lai Z."/>
            <person name="Le Paslier M.C."/>
            <person name="Lippi Y."/>
            <person name="Lorenzon L."/>
            <person name="Mandel J.R."/>
            <person name="Marage G."/>
            <person name="Marchand G."/>
            <person name="Marquand E."/>
            <person name="Bret-Mestries E."/>
            <person name="Morien E."/>
            <person name="Nambeesan S."/>
            <person name="Nguyen T."/>
            <person name="Pegot-Espagnet P."/>
            <person name="Pouilly N."/>
            <person name="Raftis F."/>
            <person name="Sallet E."/>
            <person name="Schiex T."/>
            <person name="Thomas J."/>
            <person name="Vandecasteele C."/>
            <person name="Vares D."/>
            <person name="Vear F."/>
            <person name="Vautrin S."/>
            <person name="Crespi M."/>
            <person name="Mangin B."/>
            <person name="Burke J.M."/>
            <person name="Salse J."/>
            <person name="Munos S."/>
            <person name="Vincourt P."/>
            <person name="Rieseberg L.H."/>
            <person name="Langlade N.B."/>
        </authorList>
    </citation>
    <scope>NUCLEOTIDE SEQUENCE [LARGE SCALE GENOMIC DNA]</scope>
    <source>
        <strain evidence="8">cv. SF193</strain>
        <tissue evidence="6">Leaves</tissue>
    </source>
</reference>
<dbReference type="Gene3D" id="3.40.50.1360">
    <property type="match status" value="1"/>
</dbReference>
<reference evidence="7" key="2">
    <citation type="submission" date="2017-02" db="EMBL/GenBank/DDBJ databases">
        <title>Sunflower complete genome.</title>
        <authorList>
            <person name="Langlade N."/>
            <person name="Munos S."/>
        </authorList>
    </citation>
    <scope>NUCLEOTIDE SEQUENCE [LARGE SCALE GENOMIC DNA]</scope>
    <source>
        <tissue evidence="7">Leaves</tissue>
    </source>
</reference>
<dbReference type="FunCoup" id="A0A251TBV8">
    <property type="interactions" value="1426"/>
</dbReference>
<evidence type="ECO:0000313" key="8">
    <source>
        <dbReference type="Proteomes" id="UP000215914"/>
    </source>
</evidence>
<dbReference type="PANTHER" id="PTHR43748:SF1">
    <property type="entry name" value="RIBOSE-5-PHOSPHATE ISOMERASE 4, CHLOROPLASTIC-RELATED"/>
    <property type="match status" value="1"/>
</dbReference>
<name>A0A251TBV8_HELAN</name>
<reference evidence="6" key="3">
    <citation type="submission" date="2020-06" db="EMBL/GenBank/DDBJ databases">
        <title>Helianthus annuus Genome sequencing and assembly Release 2.</title>
        <authorList>
            <person name="Gouzy J."/>
            <person name="Langlade N."/>
            <person name="Munos S."/>
        </authorList>
    </citation>
    <scope>NUCLEOTIDE SEQUENCE</scope>
    <source>
        <tissue evidence="6">Leaves</tissue>
    </source>
</reference>
<dbReference type="GO" id="GO:0004751">
    <property type="term" value="F:ribose-5-phosphate isomerase activity"/>
    <property type="evidence" value="ECO:0007669"/>
    <property type="project" value="UniProtKB-EC"/>
</dbReference>
<dbReference type="InParanoid" id="A0A251TBV8"/>
<dbReference type="STRING" id="4232.A0A251TBV8"/>
<evidence type="ECO:0000313" key="7">
    <source>
        <dbReference type="EMBL" id="OTG08394.1"/>
    </source>
</evidence>
<dbReference type="EC" id="5.3.1.6" evidence="4"/>
<dbReference type="Gramene" id="mRNA:HanXRQr2_Chr11g0501771">
    <property type="protein sequence ID" value="mRNA:HanXRQr2_Chr11g0501771"/>
    <property type="gene ID" value="HanXRQr2_Chr11g0501771"/>
</dbReference>
<dbReference type="InterPro" id="IPR050262">
    <property type="entry name" value="Ribose-5P_isomerase"/>
</dbReference>
<dbReference type="GO" id="GO:0009052">
    <property type="term" value="P:pentose-phosphate shunt, non-oxidative branch"/>
    <property type="evidence" value="ECO:0007669"/>
    <property type="project" value="InterPro"/>
</dbReference>
<dbReference type="OMA" id="FPCTAVI"/>
<evidence type="ECO:0000256" key="1">
    <source>
        <dbReference type="ARBA" id="ARBA00001713"/>
    </source>
</evidence>
<comment type="catalytic activity">
    <reaction evidence="1">
        <text>aldehydo-D-ribose 5-phosphate = D-ribulose 5-phosphate</text>
        <dbReference type="Rhea" id="RHEA:14657"/>
        <dbReference type="ChEBI" id="CHEBI:58121"/>
        <dbReference type="ChEBI" id="CHEBI:58273"/>
        <dbReference type="EC" id="5.3.1.6"/>
    </reaction>
</comment>
<dbReference type="EMBL" id="CM007900">
    <property type="protein sequence ID" value="OTG08394.1"/>
    <property type="molecule type" value="Genomic_DNA"/>
</dbReference>
<dbReference type="SUPFAM" id="SSF75445">
    <property type="entry name" value="D-ribose-5-phosphate isomerase (RpiA), lid domain"/>
    <property type="match status" value="1"/>
</dbReference>
<dbReference type="Gene3D" id="3.30.70.260">
    <property type="match status" value="1"/>
</dbReference>
<proteinExistence type="inferred from homology"/>
<dbReference type="UniPathway" id="UPA00115">
    <property type="reaction ID" value="UER00412"/>
</dbReference>
<evidence type="ECO:0000256" key="3">
    <source>
        <dbReference type="ARBA" id="ARBA00008088"/>
    </source>
</evidence>
<dbReference type="AlphaFoldDB" id="A0A251TBV8"/>